<keyword evidence="1" id="KW-0732">Signal</keyword>
<dbReference type="Gene3D" id="3.40.50.1820">
    <property type="entry name" value="alpha/beta hydrolase"/>
    <property type="match status" value="1"/>
</dbReference>
<comment type="caution">
    <text evidence="2">The sequence shown here is derived from an EMBL/GenBank/DDBJ whole genome shotgun (WGS) entry which is preliminary data.</text>
</comment>
<protein>
    <recommendedName>
        <fullName evidence="4">Esterase family protein</fullName>
    </recommendedName>
</protein>
<dbReference type="InterPro" id="IPR000801">
    <property type="entry name" value="Esterase-like"/>
</dbReference>
<organism evidence="2 3">
    <name type="scientific">Adineta ricciae</name>
    <name type="common">Rotifer</name>
    <dbReference type="NCBI Taxonomy" id="249248"/>
    <lineage>
        <taxon>Eukaryota</taxon>
        <taxon>Metazoa</taxon>
        <taxon>Spiralia</taxon>
        <taxon>Gnathifera</taxon>
        <taxon>Rotifera</taxon>
        <taxon>Eurotatoria</taxon>
        <taxon>Bdelloidea</taxon>
        <taxon>Adinetida</taxon>
        <taxon>Adinetidae</taxon>
        <taxon>Adineta</taxon>
    </lineage>
</organism>
<proteinExistence type="predicted"/>
<dbReference type="Proteomes" id="UP000663828">
    <property type="component" value="Unassembled WGS sequence"/>
</dbReference>
<name>A0A815KLS1_ADIRI</name>
<sequence length="323" mass="35763">MQCYLLLLVCMLICNTWISNVIADAPYFVSAHGLAVLSSIQLNNDLYEIYLSSAEVHGTQKIRVLVPRDYSTSGANRRYPVLYLLHGAYGGATDWTMAADAQTVTSNASLITVMPNGDSFGWYTNWINPGEAAPQNWRTYHMEQLVPWIDANFRTVVTKEGRAIGGLSMGGFGAIRYAQQYSTNFSYTFAFSGALDLLDSRMQQTILNTPYNGKPFLGPFGSPLEPLGLNGWFAQDPITHASSLRTLNIALYTGNADSLELIIRDANNRLRQALSSLNIPLYFNDYGNGQSIGYGCVGTHSWPCWKATLIDVLPRVMTVLQQQ</sequence>
<gene>
    <name evidence="2" type="ORF">XAT740_LOCUS33805</name>
</gene>
<reference evidence="2" key="1">
    <citation type="submission" date="2021-02" db="EMBL/GenBank/DDBJ databases">
        <authorList>
            <person name="Nowell W R."/>
        </authorList>
    </citation>
    <scope>NUCLEOTIDE SEQUENCE</scope>
</reference>
<dbReference type="InterPro" id="IPR050583">
    <property type="entry name" value="Mycobacterial_A85_antigen"/>
</dbReference>
<dbReference type="SUPFAM" id="SSF53474">
    <property type="entry name" value="alpha/beta-Hydrolases"/>
    <property type="match status" value="1"/>
</dbReference>
<dbReference type="EMBL" id="CAJNOR010003256">
    <property type="protein sequence ID" value="CAF1394742.1"/>
    <property type="molecule type" value="Genomic_DNA"/>
</dbReference>
<evidence type="ECO:0000313" key="2">
    <source>
        <dbReference type="EMBL" id="CAF1394742.1"/>
    </source>
</evidence>
<dbReference type="InterPro" id="IPR029058">
    <property type="entry name" value="AB_hydrolase_fold"/>
</dbReference>
<dbReference type="PANTHER" id="PTHR48098">
    <property type="entry name" value="ENTEROCHELIN ESTERASE-RELATED"/>
    <property type="match status" value="1"/>
</dbReference>
<feature type="chain" id="PRO_5032848295" description="Esterase family protein" evidence="1">
    <location>
        <begin position="24"/>
        <end position="323"/>
    </location>
</feature>
<dbReference type="PANTHER" id="PTHR48098:SF1">
    <property type="entry name" value="DIACYLGLYCEROL ACYLTRANSFERASE_MYCOLYLTRANSFERASE AG85A"/>
    <property type="match status" value="1"/>
</dbReference>
<evidence type="ECO:0000256" key="1">
    <source>
        <dbReference type="SAM" id="SignalP"/>
    </source>
</evidence>
<dbReference type="GO" id="GO:0016747">
    <property type="term" value="F:acyltransferase activity, transferring groups other than amino-acyl groups"/>
    <property type="evidence" value="ECO:0007669"/>
    <property type="project" value="TreeGrafter"/>
</dbReference>
<evidence type="ECO:0000313" key="3">
    <source>
        <dbReference type="Proteomes" id="UP000663828"/>
    </source>
</evidence>
<feature type="signal peptide" evidence="1">
    <location>
        <begin position="1"/>
        <end position="23"/>
    </location>
</feature>
<dbReference type="AlphaFoldDB" id="A0A815KLS1"/>
<keyword evidence="3" id="KW-1185">Reference proteome</keyword>
<dbReference type="Pfam" id="PF00756">
    <property type="entry name" value="Esterase"/>
    <property type="match status" value="1"/>
</dbReference>
<accession>A0A815KLS1</accession>
<evidence type="ECO:0008006" key="4">
    <source>
        <dbReference type="Google" id="ProtNLM"/>
    </source>
</evidence>